<dbReference type="Gene3D" id="1.10.3210.10">
    <property type="entry name" value="Hypothetical protein af1432"/>
    <property type="match status" value="1"/>
</dbReference>
<evidence type="ECO:0000313" key="3">
    <source>
        <dbReference type="Proteomes" id="UP000177941"/>
    </source>
</evidence>
<dbReference type="GO" id="GO:0016787">
    <property type="term" value="F:hydrolase activity"/>
    <property type="evidence" value="ECO:0007669"/>
    <property type="project" value="UniProtKB-KW"/>
</dbReference>
<name>A0A1G1X6N9_9BACT</name>
<dbReference type="PANTHER" id="PTHR38659">
    <property type="entry name" value="METAL-DEPENDENT PHOSPHOHYDROLASE"/>
    <property type="match status" value="1"/>
</dbReference>
<dbReference type="NCBIfam" id="TIGR00277">
    <property type="entry name" value="HDIG"/>
    <property type="match status" value="1"/>
</dbReference>
<keyword evidence="2" id="KW-0378">Hydrolase</keyword>
<evidence type="ECO:0000313" key="2">
    <source>
        <dbReference type="EMBL" id="OGY35668.1"/>
    </source>
</evidence>
<dbReference type="Proteomes" id="UP000177941">
    <property type="component" value="Unassembled WGS sequence"/>
</dbReference>
<reference evidence="2 3" key="1">
    <citation type="journal article" date="2016" name="Nat. Commun.">
        <title>Thousands of microbial genomes shed light on interconnected biogeochemical processes in an aquifer system.</title>
        <authorList>
            <person name="Anantharaman K."/>
            <person name="Brown C.T."/>
            <person name="Hug L.A."/>
            <person name="Sharon I."/>
            <person name="Castelle C.J."/>
            <person name="Probst A.J."/>
            <person name="Thomas B.C."/>
            <person name="Singh A."/>
            <person name="Wilkins M.J."/>
            <person name="Karaoz U."/>
            <person name="Brodie E.L."/>
            <person name="Williams K.H."/>
            <person name="Hubbard S.S."/>
            <person name="Banfield J.F."/>
        </authorList>
    </citation>
    <scope>NUCLEOTIDE SEQUENCE [LARGE SCALE GENOMIC DNA]</scope>
</reference>
<dbReference type="PANTHER" id="PTHR38659:SF1">
    <property type="entry name" value="METAL DEPENDENT PHOSPHOHYDROLASE"/>
    <property type="match status" value="1"/>
</dbReference>
<feature type="domain" description="HD" evidence="1">
    <location>
        <begin position="21"/>
        <end position="96"/>
    </location>
</feature>
<dbReference type="InterPro" id="IPR003607">
    <property type="entry name" value="HD/PDEase_dom"/>
</dbReference>
<sequence>MKTRSDAWELLNKYTKNQNLIKHGLAVEVAMRLYARKFQGDEDVWGIVGLLHDFDYEKYPTLEEHPYKGQEILEAEGFSEEIRRGIMAHAPHTETPRETMMHKAIFAVDELSGFIVAVTLIRPTKKIADVDIQSVLKKMKQKGFARGVSREDIMQGAQELGISLEEHIANVLEALQGVAGELGL</sequence>
<comment type="caution">
    <text evidence="2">The sequence shown here is derived from an EMBL/GenBank/DDBJ whole genome shotgun (WGS) entry which is preliminary data.</text>
</comment>
<organism evidence="2 3">
    <name type="scientific">Candidatus Andersenbacteria bacterium RIFCSPHIGHO2_12_FULL_45_11b</name>
    <dbReference type="NCBI Taxonomy" id="1797282"/>
    <lineage>
        <taxon>Bacteria</taxon>
        <taxon>Candidatus Anderseniibacteriota</taxon>
    </lineage>
</organism>
<dbReference type="InterPro" id="IPR006675">
    <property type="entry name" value="HDIG_dom"/>
</dbReference>
<dbReference type="Pfam" id="PF01966">
    <property type="entry name" value="HD"/>
    <property type="match status" value="1"/>
</dbReference>
<dbReference type="InterPro" id="IPR006674">
    <property type="entry name" value="HD_domain"/>
</dbReference>
<dbReference type="AlphaFoldDB" id="A0A1G1X6N9"/>
<protein>
    <submittedName>
        <fullName evidence="2">HAD family hydrolase</fullName>
    </submittedName>
</protein>
<evidence type="ECO:0000259" key="1">
    <source>
        <dbReference type="Pfam" id="PF01966"/>
    </source>
</evidence>
<dbReference type="CDD" id="cd00077">
    <property type="entry name" value="HDc"/>
    <property type="match status" value="1"/>
</dbReference>
<dbReference type="SUPFAM" id="SSF109604">
    <property type="entry name" value="HD-domain/PDEase-like"/>
    <property type="match status" value="1"/>
</dbReference>
<dbReference type="EMBL" id="MHHS01000047">
    <property type="protein sequence ID" value="OGY35668.1"/>
    <property type="molecule type" value="Genomic_DNA"/>
</dbReference>
<accession>A0A1G1X6N9</accession>
<gene>
    <name evidence="2" type="ORF">A3E36_00020</name>
</gene>
<proteinExistence type="predicted"/>